<dbReference type="InterPro" id="IPR036097">
    <property type="entry name" value="HisK_dim/P_sf"/>
</dbReference>
<dbReference type="SUPFAM" id="SSF47384">
    <property type="entry name" value="Homodimeric domain of signal transducing histidine kinase"/>
    <property type="match status" value="1"/>
</dbReference>
<evidence type="ECO:0000256" key="1">
    <source>
        <dbReference type="ARBA" id="ARBA00000085"/>
    </source>
</evidence>
<dbReference type="SMART" id="SM00388">
    <property type="entry name" value="HisKA"/>
    <property type="match status" value="1"/>
</dbReference>
<comment type="caution">
    <text evidence="8">The sequence shown here is derived from an EMBL/GenBank/DDBJ whole genome shotgun (WGS) entry which is preliminary data.</text>
</comment>
<dbReference type="InterPro" id="IPR005467">
    <property type="entry name" value="His_kinase_dom"/>
</dbReference>
<dbReference type="Proteomes" id="UP000260649">
    <property type="component" value="Unassembled WGS sequence"/>
</dbReference>
<dbReference type="InterPro" id="IPR003594">
    <property type="entry name" value="HATPase_dom"/>
</dbReference>
<dbReference type="PROSITE" id="PS50109">
    <property type="entry name" value="HIS_KIN"/>
    <property type="match status" value="1"/>
</dbReference>
<dbReference type="Pfam" id="PF02518">
    <property type="entry name" value="HATPase_c"/>
    <property type="match status" value="1"/>
</dbReference>
<dbReference type="Gene3D" id="3.30.565.10">
    <property type="entry name" value="Histidine kinase-like ATPase, C-terminal domain"/>
    <property type="match status" value="1"/>
</dbReference>
<evidence type="ECO:0000256" key="2">
    <source>
        <dbReference type="ARBA" id="ARBA00012438"/>
    </source>
</evidence>
<dbReference type="EMBL" id="QQRQ01000009">
    <property type="protein sequence ID" value="RFT06552.1"/>
    <property type="molecule type" value="Genomic_DNA"/>
</dbReference>
<evidence type="ECO:0000256" key="4">
    <source>
        <dbReference type="ARBA" id="ARBA00022679"/>
    </source>
</evidence>
<comment type="catalytic activity">
    <reaction evidence="1">
        <text>ATP + protein L-histidine = ADP + protein N-phospho-L-histidine.</text>
        <dbReference type="EC" id="2.7.13.3"/>
    </reaction>
</comment>
<dbReference type="InterPro" id="IPR004358">
    <property type="entry name" value="Sig_transdc_His_kin-like_C"/>
</dbReference>
<dbReference type="OrthoDB" id="9773956at2"/>
<evidence type="ECO:0000313" key="9">
    <source>
        <dbReference type="Proteomes" id="UP000260649"/>
    </source>
</evidence>
<accession>A0A3E2B3E3</accession>
<reference evidence="8 9" key="1">
    <citation type="submission" date="2018-07" db="EMBL/GenBank/DDBJ databases">
        <title>GABA Modulating Bacteria of the Human Gut Microbiota.</title>
        <authorList>
            <person name="Strandwitz P."/>
            <person name="Kim K.H."/>
            <person name="Terekhova D."/>
            <person name="Liu J.K."/>
            <person name="Sharma A."/>
            <person name="Levering J."/>
            <person name="Mcdonald D."/>
            <person name="Dietrich D."/>
            <person name="Ramadhar T.R."/>
            <person name="Lekbua A."/>
            <person name="Mroue N."/>
            <person name="Liston C."/>
            <person name="Stewart E.J."/>
            <person name="Dubin M.J."/>
            <person name="Zengler K."/>
            <person name="Knight R."/>
            <person name="Gilbert J.A."/>
            <person name="Clardy J."/>
            <person name="Lewis K."/>
        </authorList>
    </citation>
    <scope>NUCLEOTIDE SEQUENCE [LARGE SCALE GENOMIC DNA]</scope>
    <source>
        <strain evidence="8 9">KLE1738</strain>
    </source>
</reference>
<evidence type="ECO:0000256" key="3">
    <source>
        <dbReference type="ARBA" id="ARBA00022553"/>
    </source>
</evidence>
<feature type="domain" description="Histidine kinase" evidence="7">
    <location>
        <begin position="90"/>
        <end position="302"/>
    </location>
</feature>
<dbReference type="AlphaFoldDB" id="A0A3E2B3E3"/>
<dbReference type="GeneID" id="97995494"/>
<evidence type="ECO:0000256" key="5">
    <source>
        <dbReference type="ARBA" id="ARBA00022777"/>
    </source>
</evidence>
<organism evidence="8 9">
    <name type="scientific">Evtepia gabavorous</name>
    <dbReference type="NCBI Taxonomy" id="2211183"/>
    <lineage>
        <taxon>Bacteria</taxon>
        <taxon>Bacillati</taxon>
        <taxon>Bacillota</taxon>
        <taxon>Clostridia</taxon>
        <taxon>Eubacteriales</taxon>
        <taxon>Evtepia</taxon>
    </lineage>
</organism>
<dbReference type="SUPFAM" id="SSF55874">
    <property type="entry name" value="ATPase domain of HSP90 chaperone/DNA topoisomerase II/histidine kinase"/>
    <property type="match status" value="1"/>
</dbReference>
<dbReference type="InterPro" id="IPR036890">
    <property type="entry name" value="HATPase_C_sf"/>
</dbReference>
<dbReference type="SMART" id="SM00387">
    <property type="entry name" value="HATPase_c"/>
    <property type="match status" value="1"/>
</dbReference>
<dbReference type="Gene3D" id="1.10.287.130">
    <property type="match status" value="1"/>
</dbReference>
<protein>
    <recommendedName>
        <fullName evidence="2">histidine kinase</fullName>
        <ecNumber evidence="2">2.7.13.3</ecNumber>
    </recommendedName>
</protein>
<dbReference type="InterPro" id="IPR003661">
    <property type="entry name" value="HisK_dim/P_dom"/>
</dbReference>
<evidence type="ECO:0000259" key="7">
    <source>
        <dbReference type="PROSITE" id="PS50109"/>
    </source>
</evidence>
<gene>
    <name evidence="8" type="ORF">DV520_07100</name>
</gene>
<evidence type="ECO:0000313" key="8">
    <source>
        <dbReference type="EMBL" id="RFT06552.1"/>
    </source>
</evidence>
<sequence length="312" mass="33662">MGVTVVLCAVSAVLGALAGGLWFRRREKRTLQSLDGMLDQAICGEFSPTKFDESLFSAVESRLADYLEASAVSARNLQAEKDAIKTLIGDISHQTKTPIANLLLYAQLLGEQPLPPQGRDCAAALERQAEKLKTLIEALVKTSRLENGILTFQPVVGPLAPMLEQAVAGLQPKADRKGITLTLLPTQAQARFDPKWTEEAVCNLLDNGVKYTPTGGAVTVSVTAYELFCRIDVTDTGMGLAEEEQAKVFQRFYRAPAARDGEGVGIGLYLVRQIAAGQGGYVKVSSQRGRGSTFSLFLPREGAAASERIFRN</sequence>
<dbReference type="EC" id="2.7.13.3" evidence="2"/>
<evidence type="ECO:0000256" key="6">
    <source>
        <dbReference type="ARBA" id="ARBA00023012"/>
    </source>
</evidence>
<dbReference type="InterPro" id="IPR050736">
    <property type="entry name" value="Sensor_HK_Regulatory"/>
</dbReference>
<keyword evidence="6" id="KW-0902">Two-component regulatory system</keyword>
<dbReference type="PANTHER" id="PTHR43711:SF1">
    <property type="entry name" value="HISTIDINE KINASE 1"/>
    <property type="match status" value="1"/>
</dbReference>
<dbReference type="CDD" id="cd00082">
    <property type="entry name" value="HisKA"/>
    <property type="match status" value="1"/>
</dbReference>
<dbReference type="PANTHER" id="PTHR43711">
    <property type="entry name" value="TWO-COMPONENT HISTIDINE KINASE"/>
    <property type="match status" value="1"/>
</dbReference>
<proteinExistence type="predicted"/>
<dbReference type="PRINTS" id="PR00344">
    <property type="entry name" value="BCTRLSENSOR"/>
</dbReference>
<dbReference type="Pfam" id="PF00512">
    <property type="entry name" value="HisKA"/>
    <property type="match status" value="1"/>
</dbReference>
<keyword evidence="5 8" id="KW-0418">Kinase</keyword>
<name>A0A3E2B3E3_9FIRM</name>
<keyword evidence="3" id="KW-0597">Phosphoprotein</keyword>
<dbReference type="RefSeq" id="WP_117142275.1">
    <property type="nucleotide sequence ID" value="NZ_DAIQVC010000011.1"/>
</dbReference>
<keyword evidence="4" id="KW-0808">Transferase</keyword>
<keyword evidence="9" id="KW-1185">Reference proteome</keyword>
<dbReference type="GO" id="GO:0000155">
    <property type="term" value="F:phosphorelay sensor kinase activity"/>
    <property type="evidence" value="ECO:0007669"/>
    <property type="project" value="InterPro"/>
</dbReference>